<protein>
    <submittedName>
        <fullName evidence="2">Uncharacterized protein</fullName>
    </submittedName>
</protein>
<reference evidence="2" key="3">
    <citation type="journal article" date="2017" name="Nature">
        <title>Genome sequence of the progenitor of the wheat D genome Aegilops tauschii.</title>
        <authorList>
            <person name="Luo M.C."/>
            <person name="Gu Y.Q."/>
            <person name="Puiu D."/>
            <person name="Wang H."/>
            <person name="Twardziok S.O."/>
            <person name="Deal K.R."/>
            <person name="Huo N."/>
            <person name="Zhu T."/>
            <person name="Wang L."/>
            <person name="Wang Y."/>
            <person name="McGuire P.E."/>
            <person name="Liu S."/>
            <person name="Long H."/>
            <person name="Ramasamy R.K."/>
            <person name="Rodriguez J.C."/>
            <person name="Van S.L."/>
            <person name="Yuan L."/>
            <person name="Wang Z."/>
            <person name="Xia Z."/>
            <person name="Xiao L."/>
            <person name="Anderson O.D."/>
            <person name="Ouyang S."/>
            <person name="Liang Y."/>
            <person name="Zimin A.V."/>
            <person name="Pertea G."/>
            <person name="Qi P."/>
            <person name="Bennetzen J.L."/>
            <person name="Dai X."/>
            <person name="Dawson M.W."/>
            <person name="Muller H.G."/>
            <person name="Kugler K."/>
            <person name="Rivarola-Duarte L."/>
            <person name="Spannagl M."/>
            <person name="Mayer K.F.X."/>
            <person name="Lu F.H."/>
            <person name="Bevan M.W."/>
            <person name="Leroy P."/>
            <person name="Li P."/>
            <person name="You F.M."/>
            <person name="Sun Q."/>
            <person name="Liu Z."/>
            <person name="Lyons E."/>
            <person name="Wicker T."/>
            <person name="Salzberg S.L."/>
            <person name="Devos K.M."/>
            <person name="Dvorak J."/>
        </authorList>
    </citation>
    <scope>NUCLEOTIDE SEQUENCE [LARGE SCALE GENOMIC DNA]</scope>
    <source>
        <strain evidence="2">cv. AL8/78</strain>
    </source>
</reference>
<sequence>AKDSAGQRHVRGTARNRNGTSLLSQSPPRRTGRSGRPRVARYRVPPRLAKAPNPSPLPGSTTTASTPTSLAFETRLLSPNPPETKTTTTTVGSQLRSPAAAADFSPRTGGAAGAAEMASSMRRRPSRGGGGPGAAAENWERLVRA</sequence>
<keyword evidence="3" id="KW-1185">Reference proteome</keyword>
<accession>A0A453QDA6</accession>
<feature type="compositionally biased region" description="Polar residues" evidence="1">
    <location>
        <begin position="15"/>
        <end position="25"/>
    </location>
</feature>
<name>A0A453QDA6_AEGTS</name>
<dbReference type="Proteomes" id="UP000015105">
    <property type="component" value="Chromosome 7D"/>
</dbReference>
<feature type="compositionally biased region" description="Basic residues" evidence="1">
    <location>
        <begin position="30"/>
        <end position="41"/>
    </location>
</feature>
<dbReference type="EnsemblPlants" id="AET7Gv20051500.1">
    <property type="protein sequence ID" value="AET7Gv20051500.1"/>
    <property type="gene ID" value="AET7Gv20051500"/>
</dbReference>
<evidence type="ECO:0000256" key="1">
    <source>
        <dbReference type="SAM" id="MobiDB-lite"/>
    </source>
</evidence>
<organism evidence="2 3">
    <name type="scientific">Aegilops tauschii subsp. strangulata</name>
    <name type="common">Goatgrass</name>
    <dbReference type="NCBI Taxonomy" id="200361"/>
    <lineage>
        <taxon>Eukaryota</taxon>
        <taxon>Viridiplantae</taxon>
        <taxon>Streptophyta</taxon>
        <taxon>Embryophyta</taxon>
        <taxon>Tracheophyta</taxon>
        <taxon>Spermatophyta</taxon>
        <taxon>Magnoliopsida</taxon>
        <taxon>Liliopsida</taxon>
        <taxon>Poales</taxon>
        <taxon>Poaceae</taxon>
        <taxon>BOP clade</taxon>
        <taxon>Pooideae</taxon>
        <taxon>Triticodae</taxon>
        <taxon>Triticeae</taxon>
        <taxon>Triticinae</taxon>
        <taxon>Aegilops</taxon>
    </lineage>
</organism>
<proteinExistence type="predicted"/>
<evidence type="ECO:0000313" key="3">
    <source>
        <dbReference type="Proteomes" id="UP000015105"/>
    </source>
</evidence>
<feature type="region of interest" description="Disordered" evidence="1">
    <location>
        <begin position="1"/>
        <end position="145"/>
    </location>
</feature>
<evidence type="ECO:0000313" key="2">
    <source>
        <dbReference type="EnsemblPlants" id="AET7Gv20051500.1"/>
    </source>
</evidence>
<reference evidence="2" key="5">
    <citation type="journal article" date="2021" name="G3 (Bethesda)">
        <title>Aegilops tauschii genome assembly Aet v5.0 features greater sequence contiguity and improved annotation.</title>
        <authorList>
            <person name="Wang L."/>
            <person name="Zhu T."/>
            <person name="Rodriguez J.C."/>
            <person name="Deal K.R."/>
            <person name="Dubcovsky J."/>
            <person name="McGuire P.E."/>
            <person name="Lux T."/>
            <person name="Spannagl M."/>
            <person name="Mayer K.F.X."/>
            <person name="Baldrich P."/>
            <person name="Meyers B.C."/>
            <person name="Huo N."/>
            <person name="Gu Y.Q."/>
            <person name="Zhou H."/>
            <person name="Devos K.M."/>
            <person name="Bennetzen J.L."/>
            <person name="Unver T."/>
            <person name="Budak H."/>
            <person name="Gulick P.J."/>
            <person name="Galiba G."/>
            <person name="Kalapos B."/>
            <person name="Nelson D.R."/>
            <person name="Li P."/>
            <person name="You F.M."/>
            <person name="Luo M.C."/>
            <person name="Dvorak J."/>
        </authorList>
    </citation>
    <scope>NUCLEOTIDE SEQUENCE [LARGE SCALE GENOMIC DNA]</scope>
    <source>
        <strain evidence="2">cv. AL8/78</strain>
    </source>
</reference>
<feature type="compositionally biased region" description="Low complexity" evidence="1">
    <location>
        <begin position="58"/>
        <end position="71"/>
    </location>
</feature>
<dbReference type="AlphaFoldDB" id="A0A453QDA6"/>
<reference evidence="3" key="2">
    <citation type="journal article" date="2017" name="Nat. Plants">
        <title>The Aegilops tauschii genome reveals multiple impacts of transposons.</title>
        <authorList>
            <person name="Zhao G."/>
            <person name="Zou C."/>
            <person name="Li K."/>
            <person name="Wang K."/>
            <person name="Li T."/>
            <person name="Gao L."/>
            <person name="Zhang X."/>
            <person name="Wang H."/>
            <person name="Yang Z."/>
            <person name="Liu X."/>
            <person name="Jiang W."/>
            <person name="Mao L."/>
            <person name="Kong X."/>
            <person name="Jiao Y."/>
            <person name="Jia J."/>
        </authorList>
    </citation>
    <scope>NUCLEOTIDE SEQUENCE [LARGE SCALE GENOMIC DNA]</scope>
    <source>
        <strain evidence="3">cv. AL8/78</strain>
    </source>
</reference>
<dbReference type="Gramene" id="AET7Gv20051500.1">
    <property type="protein sequence ID" value="AET7Gv20051500.1"/>
    <property type="gene ID" value="AET7Gv20051500"/>
</dbReference>
<reference evidence="3" key="1">
    <citation type="journal article" date="2014" name="Science">
        <title>Ancient hybridizations among the ancestral genomes of bread wheat.</title>
        <authorList>
            <consortium name="International Wheat Genome Sequencing Consortium,"/>
            <person name="Marcussen T."/>
            <person name="Sandve S.R."/>
            <person name="Heier L."/>
            <person name="Spannagl M."/>
            <person name="Pfeifer M."/>
            <person name="Jakobsen K.S."/>
            <person name="Wulff B.B."/>
            <person name="Steuernagel B."/>
            <person name="Mayer K.F."/>
            <person name="Olsen O.A."/>
        </authorList>
    </citation>
    <scope>NUCLEOTIDE SEQUENCE [LARGE SCALE GENOMIC DNA]</scope>
    <source>
        <strain evidence="3">cv. AL8/78</strain>
    </source>
</reference>
<reference evidence="2" key="4">
    <citation type="submission" date="2019-03" db="UniProtKB">
        <authorList>
            <consortium name="EnsemblPlants"/>
        </authorList>
    </citation>
    <scope>IDENTIFICATION</scope>
</reference>